<sequence>MIPRLTVAAALIVATLSACSAQTDGDQWFKTTVVNDSHVSVVLRAPTRAELHPGESAGLTLNQNSNPQQIEVDSVDGRNLGCLSWRTGAALRVLISRIGTCDSATRSVGR</sequence>
<organism evidence="2 3">
    <name type="scientific">Nocardioides baekrokdamisoli</name>
    <dbReference type="NCBI Taxonomy" id="1804624"/>
    <lineage>
        <taxon>Bacteria</taxon>
        <taxon>Bacillati</taxon>
        <taxon>Actinomycetota</taxon>
        <taxon>Actinomycetes</taxon>
        <taxon>Propionibacteriales</taxon>
        <taxon>Nocardioidaceae</taxon>
        <taxon>Nocardioides</taxon>
    </lineage>
</organism>
<dbReference type="Proteomes" id="UP000271573">
    <property type="component" value="Chromosome"/>
</dbReference>
<keyword evidence="1" id="KW-0732">Signal</keyword>
<keyword evidence="3" id="KW-1185">Reference proteome</keyword>
<reference evidence="2 3" key="1">
    <citation type="submission" date="2018-11" db="EMBL/GenBank/DDBJ databases">
        <title>Complete genome sequence of Nocardioides baekrokdamisoli strain KCTC 39748.</title>
        <authorList>
            <person name="Kang S.W."/>
            <person name="Lee K.C."/>
            <person name="Kim K.K."/>
            <person name="Kim J.S."/>
            <person name="Kim D.S."/>
            <person name="Ko S.H."/>
            <person name="Yang S.H."/>
            <person name="Shin Y.K."/>
            <person name="Lee J.S."/>
        </authorList>
    </citation>
    <scope>NUCLEOTIDE SEQUENCE [LARGE SCALE GENOMIC DNA]</scope>
    <source>
        <strain evidence="2 3">KCTC 39748</strain>
    </source>
</reference>
<evidence type="ECO:0000313" key="2">
    <source>
        <dbReference type="EMBL" id="BBH17733.1"/>
    </source>
</evidence>
<evidence type="ECO:0008006" key="4">
    <source>
        <dbReference type="Google" id="ProtNLM"/>
    </source>
</evidence>
<name>A0A3G9IZB6_9ACTN</name>
<dbReference type="EMBL" id="AP019307">
    <property type="protein sequence ID" value="BBH17733.1"/>
    <property type="molecule type" value="Genomic_DNA"/>
</dbReference>
<dbReference type="KEGG" id="nbe:Back2_20200"/>
<evidence type="ECO:0000256" key="1">
    <source>
        <dbReference type="SAM" id="SignalP"/>
    </source>
</evidence>
<evidence type="ECO:0000313" key="3">
    <source>
        <dbReference type="Proteomes" id="UP000271573"/>
    </source>
</evidence>
<protein>
    <recommendedName>
        <fullName evidence="4">Lipoprotein</fullName>
    </recommendedName>
</protein>
<feature type="chain" id="PRO_5039356565" description="Lipoprotein" evidence="1">
    <location>
        <begin position="21"/>
        <end position="110"/>
    </location>
</feature>
<gene>
    <name evidence="2" type="ORF">Back2_20200</name>
</gene>
<feature type="signal peptide" evidence="1">
    <location>
        <begin position="1"/>
        <end position="20"/>
    </location>
</feature>
<dbReference type="AlphaFoldDB" id="A0A3G9IZB6"/>
<proteinExistence type="predicted"/>
<accession>A0A3G9IZB6</accession>
<dbReference type="PROSITE" id="PS51257">
    <property type="entry name" value="PROKAR_LIPOPROTEIN"/>
    <property type="match status" value="1"/>
</dbReference>